<name>A0AAE0I7N6_9PEZI</name>
<organism evidence="1 2">
    <name type="scientific">Cercophora scortea</name>
    <dbReference type="NCBI Taxonomy" id="314031"/>
    <lineage>
        <taxon>Eukaryota</taxon>
        <taxon>Fungi</taxon>
        <taxon>Dikarya</taxon>
        <taxon>Ascomycota</taxon>
        <taxon>Pezizomycotina</taxon>
        <taxon>Sordariomycetes</taxon>
        <taxon>Sordariomycetidae</taxon>
        <taxon>Sordariales</taxon>
        <taxon>Lasiosphaeriaceae</taxon>
        <taxon>Cercophora</taxon>
    </lineage>
</organism>
<reference evidence="1" key="1">
    <citation type="journal article" date="2023" name="Mol. Phylogenet. Evol.">
        <title>Genome-scale phylogeny and comparative genomics of the fungal order Sordariales.</title>
        <authorList>
            <person name="Hensen N."/>
            <person name="Bonometti L."/>
            <person name="Westerberg I."/>
            <person name="Brannstrom I.O."/>
            <person name="Guillou S."/>
            <person name="Cros-Aarteil S."/>
            <person name="Calhoun S."/>
            <person name="Haridas S."/>
            <person name="Kuo A."/>
            <person name="Mondo S."/>
            <person name="Pangilinan J."/>
            <person name="Riley R."/>
            <person name="LaButti K."/>
            <person name="Andreopoulos B."/>
            <person name="Lipzen A."/>
            <person name="Chen C."/>
            <person name="Yan M."/>
            <person name="Daum C."/>
            <person name="Ng V."/>
            <person name="Clum A."/>
            <person name="Steindorff A."/>
            <person name="Ohm R.A."/>
            <person name="Martin F."/>
            <person name="Silar P."/>
            <person name="Natvig D.O."/>
            <person name="Lalanne C."/>
            <person name="Gautier V."/>
            <person name="Ament-Velasquez S.L."/>
            <person name="Kruys A."/>
            <person name="Hutchinson M.I."/>
            <person name="Powell A.J."/>
            <person name="Barry K."/>
            <person name="Miller A.N."/>
            <person name="Grigoriev I.V."/>
            <person name="Debuchy R."/>
            <person name="Gladieux P."/>
            <person name="Hiltunen Thoren M."/>
            <person name="Johannesson H."/>
        </authorList>
    </citation>
    <scope>NUCLEOTIDE SEQUENCE</scope>
    <source>
        <strain evidence="1">SMH4131-1</strain>
    </source>
</reference>
<dbReference type="Proteomes" id="UP001286456">
    <property type="component" value="Unassembled WGS sequence"/>
</dbReference>
<dbReference type="AlphaFoldDB" id="A0AAE0I7N6"/>
<evidence type="ECO:0000313" key="2">
    <source>
        <dbReference type="Proteomes" id="UP001286456"/>
    </source>
</evidence>
<protein>
    <submittedName>
        <fullName evidence="1">Uncharacterized protein</fullName>
    </submittedName>
</protein>
<dbReference type="EMBL" id="JAUEPO010000006">
    <property type="protein sequence ID" value="KAK3319814.1"/>
    <property type="molecule type" value="Genomic_DNA"/>
</dbReference>
<comment type="caution">
    <text evidence="1">The sequence shown here is derived from an EMBL/GenBank/DDBJ whole genome shotgun (WGS) entry which is preliminary data.</text>
</comment>
<gene>
    <name evidence="1" type="ORF">B0T19DRAFT_467604</name>
</gene>
<keyword evidence="2" id="KW-1185">Reference proteome</keyword>
<evidence type="ECO:0000313" key="1">
    <source>
        <dbReference type="EMBL" id="KAK3319814.1"/>
    </source>
</evidence>
<reference evidence="1" key="2">
    <citation type="submission" date="2023-06" db="EMBL/GenBank/DDBJ databases">
        <authorList>
            <consortium name="Lawrence Berkeley National Laboratory"/>
            <person name="Haridas S."/>
            <person name="Hensen N."/>
            <person name="Bonometti L."/>
            <person name="Westerberg I."/>
            <person name="Brannstrom I.O."/>
            <person name="Guillou S."/>
            <person name="Cros-Aarteil S."/>
            <person name="Calhoun S."/>
            <person name="Kuo A."/>
            <person name="Mondo S."/>
            <person name="Pangilinan J."/>
            <person name="Riley R."/>
            <person name="Labutti K."/>
            <person name="Andreopoulos B."/>
            <person name="Lipzen A."/>
            <person name="Chen C."/>
            <person name="Yanf M."/>
            <person name="Daum C."/>
            <person name="Ng V."/>
            <person name="Clum A."/>
            <person name="Steindorff A."/>
            <person name="Ohm R."/>
            <person name="Martin F."/>
            <person name="Silar P."/>
            <person name="Natvig D."/>
            <person name="Lalanne C."/>
            <person name="Gautier V."/>
            <person name="Ament-Velasquez S.L."/>
            <person name="Kruys A."/>
            <person name="Hutchinson M.I."/>
            <person name="Powell A.J."/>
            <person name="Barry K."/>
            <person name="Miller A.N."/>
            <person name="Grigoriev I.V."/>
            <person name="Debuchy R."/>
            <person name="Gladieux P."/>
            <person name="Thoren M.H."/>
            <person name="Johannesson H."/>
        </authorList>
    </citation>
    <scope>NUCLEOTIDE SEQUENCE</scope>
    <source>
        <strain evidence="1">SMH4131-1</strain>
    </source>
</reference>
<accession>A0AAE0I7N6</accession>
<proteinExistence type="predicted"/>
<sequence>MLLSEASRARASCSHCRARDSSQFLQRGTSRSMLVSGTTSCQSVRMSSSFGGVVKVLGWQLHGVDRELMAGKSCDTSSWLWLRDASGLGCLTRGIRCPYHDRGPWQVLYGFNQQCNEQSHCGTTTLRRQRKAGDHLTQRQGRVDKFGSRCHDLDAASSLTNQLPCAVTKTAPHNTEQIHKCLYNTRCEPAVGNVSEPTSVRFLNASPKACQGTGREGMTRN</sequence>